<accession>A0A0L0NU74</accession>
<name>A0A0L0NU74_CANAR</name>
<sequence length="39" mass="4448">MADSAKCDMSEKVSAHRTRKTASVKEGEEEKKNCMRFMP</sequence>
<reference evidence="3" key="1">
    <citation type="journal article" date="2015" name="BMC Genomics">
        <title>Draft genome of a commonly misdiagnosed multidrug resistant pathogen Candida auris.</title>
        <authorList>
            <person name="Chatterjee S."/>
            <person name="Alampalli S.V."/>
            <person name="Nageshan R.K."/>
            <person name="Chettiar S.T."/>
            <person name="Joshi S."/>
            <person name="Tatu U.S."/>
        </authorList>
    </citation>
    <scope>NUCLEOTIDE SEQUENCE [LARGE SCALE GENOMIC DNA]</scope>
    <source>
        <strain evidence="3">6684</strain>
    </source>
</reference>
<feature type="compositionally biased region" description="Basic and acidic residues" evidence="1">
    <location>
        <begin position="1"/>
        <end position="14"/>
    </location>
</feature>
<proteinExistence type="predicted"/>
<dbReference type="VEuPathDB" id="FungiDB:QG37_05967"/>
<evidence type="ECO:0000256" key="1">
    <source>
        <dbReference type="SAM" id="MobiDB-lite"/>
    </source>
</evidence>
<evidence type="ECO:0000313" key="3">
    <source>
        <dbReference type="Proteomes" id="UP000037122"/>
    </source>
</evidence>
<organism evidence="2 3">
    <name type="scientific">Candidozyma auris</name>
    <name type="common">Yeast</name>
    <name type="synonym">Candida auris</name>
    <dbReference type="NCBI Taxonomy" id="498019"/>
    <lineage>
        <taxon>Eukaryota</taxon>
        <taxon>Fungi</taxon>
        <taxon>Dikarya</taxon>
        <taxon>Ascomycota</taxon>
        <taxon>Saccharomycotina</taxon>
        <taxon>Pichiomycetes</taxon>
        <taxon>Metschnikowiaceae</taxon>
        <taxon>Candidozyma</taxon>
    </lineage>
</organism>
<feature type="region of interest" description="Disordered" evidence="1">
    <location>
        <begin position="1"/>
        <end position="39"/>
    </location>
</feature>
<dbReference type="Proteomes" id="UP000037122">
    <property type="component" value="Unassembled WGS sequence"/>
</dbReference>
<gene>
    <name evidence="2" type="ORF">QG37_05967</name>
</gene>
<dbReference type="AlphaFoldDB" id="A0A0L0NU74"/>
<feature type="compositionally biased region" description="Basic and acidic residues" evidence="1">
    <location>
        <begin position="23"/>
        <end position="33"/>
    </location>
</feature>
<dbReference type="EMBL" id="LGST01000041">
    <property type="protein sequence ID" value="KND97573.1"/>
    <property type="molecule type" value="Genomic_DNA"/>
</dbReference>
<comment type="caution">
    <text evidence="2">The sequence shown here is derived from an EMBL/GenBank/DDBJ whole genome shotgun (WGS) entry which is preliminary data.</text>
</comment>
<protein>
    <submittedName>
        <fullName evidence="2">Uncharacterized protein</fullName>
    </submittedName>
</protein>
<evidence type="ECO:0000313" key="2">
    <source>
        <dbReference type="EMBL" id="KND97573.1"/>
    </source>
</evidence>